<evidence type="ECO:0000259" key="13">
    <source>
        <dbReference type="SMART" id="SM01284"/>
    </source>
</evidence>
<keyword evidence="8" id="KW-0391">Immunity</keyword>
<dbReference type="STRING" id="105785.A0A2J7QED4"/>
<keyword evidence="9" id="KW-0809">Transit peptide</keyword>
<accession>A0A2J7QED4</accession>
<dbReference type="AlphaFoldDB" id="A0A2J7QED4"/>
<proteinExistence type="inferred from homology"/>
<comment type="subcellular location">
    <subcellularLocation>
        <location evidence="3">Cytoplasm</location>
    </subcellularLocation>
    <subcellularLocation>
        <location evidence="2">Mitochondrion</location>
    </subcellularLocation>
    <subcellularLocation>
        <location evidence="1">Nucleus</location>
    </subcellularLocation>
</comment>
<evidence type="ECO:0000256" key="4">
    <source>
        <dbReference type="ARBA" id="ARBA00007674"/>
    </source>
</evidence>
<dbReference type="Pfam" id="PF14784">
    <property type="entry name" value="ECSIT_C"/>
    <property type="match status" value="1"/>
</dbReference>
<feature type="region of interest" description="Disordered" evidence="12">
    <location>
        <begin position="389"/>
        <end position="413"/>
    </location>
</feature>
<evidence type="ECO:0000256" key="2">
    <source>
        <dbReference type="ARBA" id="ARBA00004173"/>
    </source>
</evidence>
<dbReference type="PANTHER" id="PTHR13113:SF1">
    <property type="entry name" value="EVOLUTIONARILY CONSERVED SIGNALING INTERMEDIATE IN TOLL PATHWAY, MITOCHONDRIAL"/>
    <property type="match status" value="1"/>
</dbReference>
<comment type="similarity">
    <text evidence="4">Belongs to the ECSIT family.</text>
</comment>
<evidence type="ECO:0000256" key="6">
    <source>
        <dbReference type="ARBA" id="ARBA00022490"/>
    </source>
</evidence>
<dbReference type="InterPro" id="IPR029342">
    <property type="entry name" value="ECIST_C"/>
</dbReference>
<dbReference type="InterPro" id="IPR046448">
    <property type="entry name" value="ECSIT_N"/>
</dbReference>
<reference evidence="14 15" key="1">
    <citation type="submission" date="2017-12" db="EMBL/GenBank/DDBJ databases">
        <title>Hemimetabolous genomes reveal molecular basis of termite eusociality.</title>
        <authorList>
            <person name="Harrison M.C."/>
            <person name="Jongepier E."/>
            <person name="Robertson H.M."/>
            <person name="Arning N."/>
            <person name="Bitard-Feildel T."/>
            <person name="Chao H."/>
            <person name="Childers C.P."/>
            <person name="Dinh H."/>
            <person name="Doddapaneni H."/>
            <person name="Dugan S."/>
            <person name="Gowin J."/>
            <person name="Greiner C."/>
            <person name="Han Y."/>
            <person name="Hu H."/>
            <person name="Hughes D.S.T."/>
            <person name="Huylmans A.-K."/>
            <person name="Kemena C."/>
            <person name="Kremer L.P.M."/>
            <person name="Lee S.L."/>
            <person name="Lopez-Ezquerra A."/>
            <person name="Mallet L."/>
            <person name="Monroy-Kuhn J.M."/>
            <person name="Moser A."/>
            <person name="Murali S.C."/>
            <person name="Muzny D.M."/>
            <person name="Otani S."/>
            <person name="Piulachs M.-D."/>
            <person name="Poelchau M."/>
            <person name="Qu J."/>
            <person name="Schaub F."/>
            <person name="Wada-Katsumata A."/>
            <person name="Worley K.C."/>
            <person name="Xie Q."/>
            <person name="Ylla G."/>
            <person name="Poulsen M."/>
            <person name="Gibbs R.A."/>
            <person name="Schal C."/>
            <person name="Richards S."/>
            <person name="Belles X."/>
            <person name="Korb J."/>
            <person name="Bornberg-Bauer E."/>
        </authorList>
    </citation>
    <scope>NUCLEOTIDE SEQUENCE [LARGE SCALE GENOMIC DNA]</scope>
    <source>
        <tissue evidence="14">Whole body</tissue>
    </source>
</reference>
<evidence type="ECO:0000256" key="5">
    <source>
        <dbReference type="ARBA" id="ARBA00019998"/>
    </source>
</evidence>
<evidence type="ECO:0000313" key="14">
    <source>
        <dbReference type="EMBL" id="PNF26923.1"/>
    </source>
</evidence>
<keyword evidence="10" id="KW-0496">Mitochondrion</keyword>
<sequence>MYRNYILHSVMHYFKSARALQWHAVCPFTVNSRSVIIKPWKYSVWTPGRLIHLHKRLNAEKTLVTKDFFDNIQDKRKETFLDMIHIFESRDVHRRGHVEFIYAALRHMEEFGVNKDLEVYKSLINILPKGKYIPTNIFQAEFQHYPKQQQCIIDVLEKMEDNGVMPDIEMEHLLINIFGRRGHPVRKYWRMMYWMPKFKNISPWVLPNPVPNCSLELAKLALERMSSIDLQSRVSLYEACDVKDSIDKTWIVSAQSPVQKELLDAHPRDVSIFVEGAFGIWLRNASVSYFILRADPRPKPKLPPQDIDDVGNLRILFFEYPTENRAVVRRPSVHEQEDGTIFAMCATGTSSRDSLLSWIRSLEKDGNPALAEVPVLFMSKSPLGEVVPVSECDNAGKTEDRNIESGTENRDST</sequence>
<evidence type="ECO:0000256" key="1">
    <source>
        <dbReference type="ARBA" id="ARBA00004123"/>
    </source>
</evidence>
<dbReference type="Pfam" id="PF06239">
    <property type="entry name" value="ECSIT_N"/>
    <property type="match status" value="1"/>
</dbReference>
<dbReference type="InParanoid" id="A0A2J7QED4"/>
<keyword evidence="11" id="KW-0539">Nucleus</keyword>
<dbReference type="Gene3D" id="1.25.40.10">
    <property type="entry name" value="Tetratricopeptide repeat domain"/>
    <property type="match status" value="1"/>
</dbReference>
<dbReference type="FunCoup" id="A0A2J7QED4">
    <property type="interactions" value="629"/>
</dbReference>
<dbReference type="OrthoDB" id="10064298at2759"/>
<dbReference type="GO" id="GO:0005634">
    <property type="term" value="C:nucleus"/>
    <property type="evidence" value="ECO:0007669"/>
    <property type="project" value="UniProtKB-SubCell"/>
</dbReference>
<evidence type="ECO:0000256" key="8">
    <source>
        <dbReference type="ARBA" id="ARBA00022859"/>
    </source>
</evidence>
<dbReference type="Proteomes" id="UP000235965">
    <property type="component" value="Unassembled WGS sequence"/>
</dbReference>
<evidence type="ECO:0000256" key="7">
    <source>
        <dbReference type="ARBA" id="ARBA00022588"/>
    </source>
</evidence>
<feature type="compositionally biased region" description="Basic and acidic residues" evidence="12">
    <location>
        <begin position="394"/>
        <end position="413"/>
    </location>
</feature>
<keyword evidence="7" id="KW-0399">Innate immunity</keyword>
<dbReference type="InterPro" id="IPR011990">
    <property type="entry name" value="TPR-like_helical_dom_sf"/>
</dbReference>
<feature type="domain" description="ECSIT C-terminal" evidence="13">
    <location>
        <begin position="256"/>
        <end position="380"/>
    </location>
</feature>
<protein>
    <recommendedName>
        <fullName evidence="5">Evolutionarily conserved signaling intermediate in Toll pathway, mitochondrial</fullName>
    </recommendedName>
</protein>
<evidence type="ECO:0000313" key="15">
    <source>
        <dbReference type="Proteomes" id="UP000235965"/>
    </source>
</evidence>
<keyword evidence="15" id="KW-1185">Reference proteome</keyword>
<dbReference type="GO" id="GO:0005739">
    <property type="term" value="C:mitochondrion"/>
    <property type="evidence" value="ECO:0007669"/>
    <property type="project" value="UniProtKB-SubCell"/>
</dbReference>
<dbReference type="GO" id="GO:0007178">
    <property type="term" value="P:cell surface receptor protein serine/threonine kinase signaling pathway"/>
    <property type="evidence" value="ECO:0007669"/>
    <property type="project" value="TreeGrafter"/>
</dbReference>
<evidence type="ECO:0000256" key="9">
    <source>
        <dbReference type="ARBA" id="ARBA00022946"/>
    </source>
</evidence>
<name>A0A2J7QED4_9NEOP</name>
<gene>
    <name evidence="14" type="primary">ECSIT</name>
    <name evidence="14" type="ORF">B7P43_G14806</name>
</gene>
<dbReference type="GO" id="GO:0045087">
    <property type="term" value="P:innate immune response"/>
    <property type="evidence" value="ECO:0007669"/>
    <property type="project" value="UniProtKB-KW"/>
</dbReference>
<organism evidence="14 15">
    <name type="scientific">Cryptotermes secundus</name>
    <dbReference type="NCBI Taxonomy" id="105785"/>
    <lineage>
        <taxon>Eukaryota</taxon>
        <taxon>Metazoa</taxon>
        <taxon>Ecdysozoa</taxon>
        <taxon>Arthropoda</taxon>
        <taxon>Hexapoda</taxon>
        <taxon>Insecta</taxon>
        <taxon>Pterygota</taxon>
        <taxon>Neoptera</taxon>
        <taxon>Polyneoptera</taxon>
        <taxon>Dictyoptera</taxon>
        <taxon>Blattodea</taxon>
        <taxon>Blattoidea</taxon>
        <taxon>Termitoidae</taxon>
        <taxon>Kalotermitidae</taxon>
        <taxon>Cryptotermitinae</taxon>
        <taxon>Cryptotermes</taxon>
    </lineage>
</organism>
<evidence type="ECO:0000256" key="11">
    <source>
        <dbReference type="ARBA" id="ARBA00023242"/>
    </source>
</evidence>
<dbReference type="EMBL" id="NEVH01015316">
    <property type="protein sequence ID" value="PNF26923.1"/>
    <property type="molecule type" value="Genomic_DNA"/>
</dbReference>
<comment type="caution">
    <text evidence="14">The sequence shown here is derived from an EMBL/GenBank/DDBJ whole genome shotgun (WGS) entry which is preliminary data.</text>
</comment>
<evidence type="ECO:0000256" key="10">
    <source>
        <dbReference type="ARBA" id="ARBA00023128"/>
    </source>
</evidence>
<dbReference type="SMART" id="SM01284">
    <property type="entry name" value="ECSIT_Cterm"/>
    <property type="match status" value="1"/>
</dbReference>
<dbReference type="PANTHER" id="PTHR13113">
    <property type="entry name" value="ECSIT EVOLUTIONARILY CONSERVED SIGNALING INTERMEDIATE IN TOLL PATHWAYS"/>
    <property type="match status" value="1"/>
</dbReference>
<dbReference type="InterPro" id="IPR010418">
    <property type="entry name" value="ECSIT"/>
</dbReference>
<evidence type="ECO:0000256" key="12">
    <source>
        <dbReference type="SAM" id="MobiDB-lite"/>
    </source>
</evidence>
<evidence type="ECO:0000256" key="3">
    <source>
        <dbReference type="ARBA" id="ARBA00004496"/>
    </source>
</evidence>
<keyword evidence="6" id="KW-0963">Cytoplasm</keyword>